<dbReference type="PANTHER" id="PTHR31321">
    <property type="entry name" value="ACYL-COA THIOESTER HYDROLASE YBHC-RELATED"/>
    <property type="match status" value="1"/>
</dbReference>
<dbReference type="Gene3D" id="2.160.20.10">
    <property type="entry name" value="Single-stranded right-handed beta-helix, Pectin lyase-like"/>
    <property type="match status" value="1"/>
</dbReference>
<dbReference type="AlphaFoldDB" id="A0A316DLM3"/>
<evidence type="ECO:0000256" key="2">
    <source>
        <dbReference type="ARBA" id="ARBA00022801"/>
    </source>
</evidence>
<organism evidence="5 6">
    <name type="scientific">Arcicella aurantiaca</name>
    <dbReference type="NCBI Taxonomy" id="591202"/>
    <lineage>
        <taxon>Bacteria</taxon>
        <taxon>Pseudomonadati</taxon>
        <taxon>Bacteroidota</taxon>
        <taxon>Cytophagia</taxon>
        <taxon>Cytophagales</taxon>
        <taxon>Flectobacillaceae</taxon>
        <taxon>Arcicella</taxon>
    </lineage>
</organism>
<proteinExistence type="inferred from homology"/>
<evidence type="ECO:0000313" key="6">
    <source>
        <dbReference type="Proteomes" id="UP000245489"/>
    </source>
</evidence>
<dbReference type="PANTHER" id="PTHR31321:SF57">
    <property type="entry name" value="PECTINESTERASE 53-RELATED"/>
    <property type="match status" value="1"/>
</dbReference>
<keyword evidence="2" id="KW-0378">Hydrolase</keyword>
<comment type="caution">
    <text evidence="5">The sequence shown here is derived from an EMBL/GenBank/DDBJ whole genome shotgun (WGS) entry which is preliminary data.</text>
</comment>
<sequence length="349" mass="39364">MKNIITFLFWGLTVFSSFSQKITVAKDGSGAFKSIQDAINSLDSTTTKTRTIYIKNGVYSEKLMIAKSFIKLEGQSEAGVIIRIAQPRDIWRCANTDDYGAATINVKGHDLTFEKLTVLNDYGFTAKKDTTIICNTDAGGVGAANKGYAIHRESSEEVGKKVVRKDGHQFAFRSMPGATRLIFKNCTFRAGGGDTVSPWDVEGGMFYFKDCTMEGGVDFYCPRGWAWAENCHFVCHNMNAAIWHDGSNHESAKTVLKNCTFEGDKGYKLGRYHRPAQFYLLDCQFDENMADAEIYHVSSSPMPQWGHRVYYQNCHRKAGDYQWHANNFTIDPKTVTVQWTFEGKWNPLK</sequence>
<dbReference type="SUPFAM" id="SSF51126">
    <property type="entry name" value="Pectin lyase-like"/>
    <property type="match status" value="1"/>
</dbReference>
<gene>
    <name evidence="5" type="ORF">LV89_04156</name>
</gene>
<dbReference type="GO" id="GO:0030599">
    <property type="term" value="F:pectinesterase activity"/>
    <property type="evidence" value="ECO:0007669"/>
    <property type="project" value="InterPro"/>
</dbReference>
<dbReference type="Proteomes" id="UP000245489">
    <property type="component" value="Unassembled WGS sequence"/>
</dbReference>
<reference evidence="5 6" key="1">
    <citation type="submission" date="2018-05" db="EMBL/GenBank/DDBJ databases">
        <title>Genomic Encyclopedia of Archaeal and Bacterial Type Strains, Phase II (KMG-II): from individual species to whole genera.</title>
        <authorList>
            <person name="Goeker M."/>
        </authorList>
    </citation>
    <scope>NUCLEOTIDE SEQUENCE [LARGE SCALE GENOMIC DNA]</scope>
    <source>
        <strain evidence="5 6">DSM 22214</strain>
    </source>
</reference>
<comment type="similarity">
    <text evidence="1">Belongs to the pectinesterase family.</text>
</comment>
<dbReference type="GO" id="GO:0009279">
    <property type="term" value="C:cell outer membrane"/>
    <property type="evidence" value="ECO:0007669"/>
    <property type="project" value="TreeGrafter"/>
</dbReference>
<dbReference type="GO" id="GO:0042545">
    <property type="term" value="P:cell wall modification"/>
    <property type="evidence" value="ECO:0007669"/>
    <property type="project" value="InterPro"/>
</dbReference>
<evidence type="ECO:0000256" key="1">
    <source>
        <dbReference type="ARBA" id="ARBA00008891"/>
    </source>
</evidence>
<dbReference type="InterPro" id="IPR000070">
    <property type="entry name" value="Pectinesterase_cat"/>
</dbReference>
<keyword evidence="3" id="KW-0063">Aspartyl esterase</keyword>
<dbReference type="RefSeq" id="WP_109744819.1">
    <property type="nucleotide sequence ID" value="NZ_QGGO01000031.1"/>
</dbReference>
<dbReference type="EMBL" id="QGGO01000031">
    <property type="protein sequence ID" value="PWK18129.1"/>
    <property type="molecule type" value="Genomic_DNA"/>
</dbReference>
<keyword evidence="6" id="KW-1185">Reference proteome</keyword>
<accession>A0A316DLM3</accession>
<evidence type="ECO:0000256" key="3">
    <source>
        <dbReference type="ARBA" id="ARBA00023085"/>
    </source>
</evidence>
<dbReference type="Pfam" id="PF01095">
    <property type="entry name" value="Pectinesterase"/>
    <property type="match status" value="1"/>
</dbReference>
<name>A0A316DLM3_9BACT</name>
<protein>
    <submittedName>
        <fullName evidence="5">Pectinesterase</fullName>
    </submittedName>
</protein>
<feature type="domain" description="Pectinesterase catalytic" evidence="4">
    <location>
        <begin position="22"/>
        <end position="138"/>
    </location>
</feature>
<dbReference type="OrthoDB" id="9777975at2"/>
<dbReference type="InterPro" id="IPR012334">
    <property type="entry name" value="Pectin_lyas_fold"/>
</dbReference>
<evidence type="ECO:0000313" key="5">
    <source>
        <dbReference type="EMBL" id="PWK18129.1"/>
    </source>
</evidence>
<dbReference type="InterPro" id="IPR011050">
    <property type="entry name" value="Pectin_lyase_fold/virulence"/>
</dbReference>
<evidence type="ECO:0000259" key="4">
    <source>
        <dbReference type="Pfam" id="PF01095"/>
    </source>
</evidence>